<sequence>MLRICSFQEMIEPKTLEKQKSIPEGRWGEIYGRLVGYAATRLRLSGFQPRLEIDGIEPDDLVGNAIEKIFDGKRAWEFERFPDSEIHLKGLVKSLISSHLKSSGRRPIVQELELAERGRDTDDSPRDQSDYADETDELRITEAHWSYIEQQFWTMMMDCESFISGWTVAPRGKSPTATSWR</sequence>
<dbReference type="Proteomes" id="UP000634134">
    <property type="component" value="Unassembled WGS sequence"/>
</dbReference>
<proteinExistence type="predicted"/>
<name>A0ABR9WJB5_9BACT</name>
<comment type="caution">
    <text evidence="2">The sequence shown here is derived from an EMBL/GenBank/DDBJ whole genome shotgun (WGS) entry which is preliminary data.</text>
</comment>
<accession>A0ABR9WJB5</accession>
<evidence type="ECO:0000313" key="2">
    <source>
        <dbReference type="EMBL" id="MBE9465535.1"/>
    </source>
</evidence>
<dbReference type="EMBL" id="JACYGY010000002">
    <property type="protein sequence ID" value="MBE9465535.1"/>
    <property type="molecule type" value="Genomic_DNA"/>
</dbReference>
<organism evidence="2 3">
    <name type="scientific">Dyadobacter subterraneus</name>
    <dbReference type="NCBI Taxonomy" id="2773304"/>
    <lineage>
        <taxon>Bacteria</taxon>
        <taxon>Pseudomonadati</taxon>
        <taxon>Bacteroidota</taxon>
        <taxon>Cytophagia</taxon>
        <taxon>Cytophagales</taxon>
        <taxon>Spirosomataceae</taxon>
        <taxon>Dyadobacter</taxon>
    </lineage>
</organism>
<reference evidence="3" key="1">
    <citation type="submission" date="2023-07" db="EMBL/GenBank/DDBJ databases">
        <title>Dyadobacter sp. nov 'subterranea' isolated from contaminted grondwater.</title>
        <authorList>
            <person name="Szabo I."/>
            <person name="Al-Omari J."/>
            <person name="Szerdahelyi S.G."/>
            <person name="Rado J."/>
        </authorList>
    </citation>
    <scope>NUCLEOTIDE SEQUENCE [LARGE SCALE GENOMIC DNA]</scope>
    <source>
        <strain evidence="3">UP-52</strain>
    </source>
</reference>
<gene>
    <name evidence="2" type="ORF">IEE83_26940</name>
</gene>
<keyword evidence="3" id="KW-1185">Reference proteome</keyword>
<evidence type="ECO:0000313" key="3">
    <source>
        <dbReference type="Proteomes" id="UP000634134"/>
    </source>
</evidence>
<feature type="compositionally biased region" description="Basic and acidic residues" evidence="1">
    <location>
        <begin position="114"/>
        <end position="129"/>
    </location>
</feature>
<protein>
    <submittedName>
        <fullName evidence="2">Uncharacterized protein</fullName>
    </submittedName>
</protein>
<evidence type="ECO:0000256" key="1">
    <source>
        <dbReference type="SAM" id="MobiDB-lite"/>
    </source>
</evidence>
<dbReference type="RefSeq" id="WP_194123852.1">
    <property type="nucleotide sequence ID" value="NZ_JACYGY010000002.1"/>
</dbReference>
<feature type="region of interest" description="Disordered" evidence="1">
    <location>
        <begin position="112"/>
        <end position="135"/>
    </location>
</feature>